<accession>A0ACC2KIE3</accession>
<dbReference type="EMBL" id="CM056817">
    <property type="protein sequence ID" value="KAJ8620714.1"/>
    <property type="molecule type" value="Genomic_DNA"/>
</dbReference>
<proteinExistence type="predicted"/>
<reference evidence="1 2" key="1">
    <citation type="journal article" date="2022" name="Hortic Res">
        <title>A haplotype resolved chromosomal level avocado genome allows analysis of novel avocado genes.</title>
        <authorList>
            <person name="Nath O."/>
            <person name="Fletcher S.J."/>
            <person name="Hayward A."/>
            <person name="Shaw L.M."/>
            <person name="Masouleh A.K."/>
            <person name="Furtado A."/>
            <person name="Henry R.J."/>
            <person name="Mitter N."/>
        </authorList>
    </citation>
    <scope>NUCLEOTIDE SEQUENCE [LARGE SCALE GENOMIC DNA]</scope>
    <source>
        <strain evidence="2">cv. Hass</strain>
    </source>
</reference>
<protein>
    <submittedName>
        <fullName evidence="1">Uncharacterized protein</fullName>
    </submittedName>
</protein>
<name>A0ACC2KIE3_PERAE</name>
<gene>
    <name evidence="1" type="ORF">MRB53_029243</name>
</gene>
<sequence length="76" mass="8591">MRAEPRLLSVGSFALPSERMESQERPASLQLWTWNPNSDSFLCSRGINSLVKPKGSSGTPLNRVEEVTHMRHLLKQ</sequence>
<evidence type="ECO:0000313" key="1">
    <source>
        <dbReference type="EMBL" id="KAJ8620714.1"/>
    </source>
</evidence>
<organism evidence="1 2">
    <name type="scientific">Persea americana</name>
    <name type="common">Avocado</name>
    <dbReference type="NCBI Taxonomy" id="3435"/>
    <lineage>
        <taxon>Eukaryota</taxon>
        <taxon>Viridiplantae</taxon>
        <taxon>Streptophyta</taxon>
        <taxon>Embryophyta</taxon>
        <taxon>Tracheophyta</taxon>
        <taxon>Spermatophyta</taxon>
        <taxon>Magnoliopsida</taxon>
        <taxon>Magnoliidae</taxon>
        <taxon>Laurales</taxon>
        <taxon>Lauraceae</taxon>
        <taxon>Persea</taxon>
    </lineage>
</organism>
<keyword evidence="2" id="KW-1185">Reference proteome</keyword>
<comment type="caution">
    <text evidence="1">The sequence shown here is derived from an EMBL/GenBank/DDBJ whole genome shotgun (WGS) entry which is preliminary data.</text>
</comment>
<dbReference type="Proteomes" id="UP001234297">
    <property type="component" value="Chromosome 9"/>
</dbReference>
<evidence type="ECO:0000313" key="2">
    <source>
        <dbReference type="Proteomes" id="UP001234297"/>
    </source>
</evidence>